<name>A0A7X9RNL0_9BIFI</name>
<dbReference type="EMBL" id="JABAGI010000003">
    <property type="protein sequence ID" value="NME61892.1"/>
    <property type="molecule type" value="Genomic_DNA"/>
</dbReference>
<dbReference type="AlphaFoldDB" id="A0A7X9RNL0"/>
<feature type="domain" description="T4 RNA ligase 1-like N-terminal" evidence="1">
    <location>
        <begin position="191"/>
        <end position="387"/>
    </location>
</feature>
<evidence type="ECO:0000313" key="2">
    <source>
        <dbReference type="EMBL" id="NME61892.1"/>
    </source>
</evidence>
<gene>
    <name evidence="2" type="ORF">HF844_03610</name>
</gene>
<reference evidence="2 3" key="1">
    <citation type="submission" date="2020-04" db="EMBL/GenBank/DDBJ databases">
        <authorList>
            <person name="Hitch T.C.A."/>
            <person name="Wylensek D."/>
            <person name="Clavel T."/>
        </authorList>
    </citation>
    <scope>NUCLEOTIDE SEQUENCE [LARGE SCALE GENOMIC DNA]</scope>
    <source>
        <strain evidence="2 3">BSM-130-P53-3C</strain>
    </source>
</reference>
<dbReference type="Proteomes" id="UP000588369">
    <property type="component" value="Unassembled WGS sequence"/>
</dbReference>
<sequence>MTVLTILRGLPGSGKSTWATAHADKAAVVSLDALRRMASGSLKAWHARASREDTRAIVDAAYLMVDRFLSGNRNVIMDAQNLDPRGTDRLERIAARHGARVEYQTFRLPLSELLERNRTRPEPDRVPESYLRHQYAAWDATLDREPTLLDAMQATPTVWVEPVPGELGVYACNFTRRAFARHKWDEYSSTARGLFLDKGGHVIARGFDKFFNIGENPETGLVNVLKRIGYPVRVERKMNGFLGLVSARDDGTLRYWTKSGQTDYSALVERLVGRFDTTALWRVAHDRDVTLLFEVIDHENDRHIISEPDSRAVFLHAVRNTRDFTLDPEADRLVRRVTGEPPLTVAVADTPGQLEAVIDREAGQPGVEGVVLYGADGYMAKVKTRYYLTVKSLRQPLEDILLNGKPMRIGGERGRLVRAVLDGMPRERLLYTKTINGTPAVDMEEVGLWLTEHHLI</sequence>
<proteinExistence type="predicted"/>
<evidence type="ECO:0000313" key="3">
    <source>
        <dbReference type="Proteomes" id="UP000588369"/>
    </source>
</evidence>
<dbReference type="SUPFAM" id="SSF52540">
    <property type="entry name" value="P-loop containing nucleoside triphosphate hydrolases"/>
    <property type="match status" value="1"/>
</dbReference>
<dbReference type="Gene3D" id="3.40.50.300">
    <property type="entry name" value="P-loop containing nucleotide triphosphate hydrolases"/>
    <property type="match status" value="1"/>
</dbReference>
<dbReference type="RefSeq" id="WP_168983992.1">
    <property type="nucleotide sequence ID" value="NZ_JABAGI010000003.1"/>
</dbReference>
<dbReference type="GO" id="GO:0006388">
    <property type="term" value="P:tRNA splicing, via endonucleolytic cleavage and ligation"/>
    <property type="evidence" value="ECO:0007669"/>
    <property type="project" value="TreeGrafter"/>
</dbReference>
<dbReference type="PANTHER" id="PTHR32004:SF1">
    <property type="entry name" value="TRNA LIGASE"/>
    <property type="match status" value="1"/>
</dbReference>
<accession>A0A7X9RNL0</accession>
<comment type="caution">
    <text evidence="2">The sequence shown here is derived from an EMBL/GenBank/DDBJ whole genome shotgun (WGS) entry which is preliminary data.</text>
</comment>
<dbReference type="Pfam" id="PF09511">
    <property type="entry name" value="RNA_lig_T4_1"/>
    <property type="match status" value="1"/>
</dbReference>
<protein>
    <submittedName>
        <fullName evidence="2">AAA family ATPase</fullName>
    </submittedName>
</protein>
<dbReference type="PANTHER" id="PTHR32004">
    <property type="entry name" value="TRNA LIGASE"/>
    <property type="match status" value="1"/>
</dbReference>
<dbReference type="InterPro" id="IPR019039">
    <property type="entry name" value="T4-Rnl1-like_N"/>
</dbReference>
<dbReference type="GO" id="GO:0003972">
    <property type="term" value="F:RNA ligase (ATP) activity"/>
    <property type="evidence" value="ECO:0007669"/>
    <property type="project" value="TreeGrafter"/>
</dbReference>
<dbReference type="InterPro" id="IPR027417">
    <property type="entry name" value="P-loop_NTPase"/>
</dbReference>
<organism evidence="2 3">
    <name type="scientific">Bifidobacterium thermophilum</name>
    <dbReference type="NCBI Taxonomy" id="33905"/>
    <lineage>
        <taxon>Bacteria</taxon>
        <taxon>Bacillati</taxon>
        <taxon>Actinomycetota</taxon>
        <taxon>Actinomycetes</taxon>
        <taxon>Bifidobacteriales</taxon>
        <taxon>Bifidobacteriaceae</taxon>
        <taxon>Bifidobacterium</taxon>
    </lineage>
</organism>
<evidence type="ECO:0000259" key="1">
    <source>
        <dbReference type="Pfam" id="PF09511"/>
    </source>
</evidence>
<dbReference type="Pfam" id="PF13671">
    <property type="entry name" value="AAA_33"/>
    <property type="match status" value="1"/>
</dbReference>